<accession>A0A7W4W861</accession>
<dbReference type="Proteomes" id="UP000535937">
    <property type="component" value="Unassembled WGS sequence"/>
</dbReference>
<feature type="domain" description="HTH cro/C1-type" evidence="1">
    <location>
        <begin position="25"/>
        <end position="78"/>
    </location>
</feature>
<dbReference type="Gene3D" id="1.10.260.40">
    <property type="entry name" value="lambda repressor-like DNA-binding domains"/>
    <property type="match status" value="1"/>
</dbReference>
<dbReference type="InterPro" id="IPR001387">
    <property type="entry name" value="Cro/C1-type_HTH"/>
</dbReference>
<dbReference type="Pfam" id="PF01381">
    <property type="entry name" value="HTH_3"/>
    <property type="match status" value="1"/>
</dbReference>
<protein>
    <submittedName>
        <fullName evidence="2">Transcriptional regulator with XRE-family HTH domain</fullName>
    </submittedName>
</protein>
<dbReference type="GO" id="GO:0003677">
    <property type="term" value="F:DNA binding"/>
    <property type="evidence" value="ECO:0007669"/>
    <property type="project" value="InterPro"/>
</dbReference>
<organism evidence="2 3">
    <name type="scientific">Microbulbifer rhizosphaerae</name>
    <dbReference type="NCBI Taxonomy" id="1562603"/>
    <lineage>
        <taxon>Bacteria</taxon>
        <taxon>Pseudomonadati</taxon>
        <taxon>Pseudomonadota</taxon>
        <taxon>Gammaproteobacteria</taxon>
        <taxon>Cellvibrionales</taxon>
        <taxon>Microbulbiferaceae</taxon>
        <taxon>Microbulbifer</taxon>
    </lineage>
</organism>
<dbReference type="PROSITE" id="PS50943">
    <property type="entry name" value="HTH_CROC1"/>
    <property type="match status" value="1"/>
</dbReference>
<dbReference type="EMBL" id="JACHWZ010000001">
    <property type="protein sequence ID" value="MBB3059446.1"/>
    <property type="molecule type" value="Genomic_DNA"/>
</dbReference>
<dbReference type="InterPro" id="IPR010982">
    <property type="entry name" value="Lambda_DNA-bd_dom_sf"/>
</dbReference>
<keyword evidence="3" id="KW-1185">Reference proteome</keyword>
<proteinExistence type="predicted"/>
<dbReference type="CDD" id="cd00093">
    <property type="entry name" value="HTH_XRE"/>
    <property type="match status" value="1"/>
</dbReference>
<dbReference type="AlphaFoldDB" id="A0A7W4W861"/>
<gene>
    <name evidence="2" type="ORF">FHS09_000247</name>
</gene>
<dbReference type="RefSeq" id="WP_183455839.1">
    <property type="nucleotide sequence ID" value="NZ_JACHWZ010000001.1"/>
</dbReference>
<comment type="caution">
    <text evidence="2">The sequence shown here is derived from an EMBL/GenBank/DDBJ whole genome shotgun (WGS) entry which is preliminary data.</text>
</comment>
<evidence type="ECO:0000313" key="2">
    <source>
        <dbReference type="EMBL" id="MBB3059446.1"/>
    </source>
</evidence>
<evidence type="ECO:0000313" key="3">
    <source>
        <dbReference type="Proteomes" id="UP000535937"/>
    </source>
</evidence>
<evidence type="ECO:0000259" key="1">
    <source>
        <dbReference type="PROSITE" id="PS50943"/>
    </source>
</evidence>
<reference evidence="2 3" key="1">
    <citation type="submission" date="2020-08" db="EMBL/GenBank/DDBJ databases">
        <title>Genomic Encyclopedia of Type Strains, Phase III (KMG-III): the genomes of soil and plant-associated and newly described type strains.</title>
        <authorList>
            <person name="Whitman W."/>
        </authorList>
    </citation>
    <scope>NUCLEOTIDE SEQUENCE [LARGE SCALE GENOMIC DNA]</scope>
    <source>
        <strain evidence="2 3">CECT 8799</strain>
    </source>
</reference>
<name>A0A7W4W861_9GAMM</name>
<sequence length="80" mass="9050">MKQDKAELIPNEIVGMLVEQNMTPIRAWRGYLKLTQAQVAERLKITQAAYAQLEASQRPRKSTLQRVSAALEITVEQLAI</sequence>
<dbReference type="SUPFAM" id="SSF47413">
    <property type="entry name" value="lambda repressor-like DNA-binding domains"/>
    <property type="match status" value="1"/>
</dbReference>
<dbReference type="SMART" id="SM00530">
    <property type="entry name" value="HTH_XRE"/>
    <property type="match status" value="1"/>
</dbReference>